<reference evidence="1" key="2">
    <citation type="journal article" date="2023" name="Science">
        <title>Genomic signatures of disease resistance in endangered staghorn corals.</title>
        <authorList>
            <person name="Vollmer S.V."/>
            <person name="Selwyn J.D."/>
            <person name="Despard B.A."/>
            <person name="Roesel C.L."/>
        </authorList>
    </citation>
    <scope>NUCLEOTIDE SEQUENCE</scope>
    <source>
        <strain evidence="1">K2</strain>
    </source>
</reference>
<evidence type="ECO:0000313" key="1">
    <source>
        <dbReference type="EMBL" id="KAK2557463.1"/>
    </source>
</evidence>
<evidence type="ECO:0000313" key="2">
    <source>
        <dbReference type="Proteomes" id="UP001249851"/>
    </source>
</evidence>
<sequence length="31" mass="3466">MKLLDVCGSLIASLKERNVRMGEIHLAQIVQ</sequence>
<dbReference type="EMBL" id="JARQWQ010000049">
    <property type="protein sequence ID" value="KAK2557463.1"/>
    <property type="molecule type" value="Genomic_DNA"/>
</dbReference>
<proteinExistence type="predicted"/>
<gene>
    <name evidence="1" type="ORF">P5673_020196</name>
</gene>
<protein>
    <submittedName>
        <fullName evidence="1">Uncharacterized protein</fullName>
    </submittedName>
</protein>
<keyword evidence="2" id="KW-1185">Reference proteome</keyword>
<name>A0AAD9V183_ACRCE</name>
<accession>A0AAD9V183</accession>
<dbReference type="AlphaFoldDB" id="A0AAD9V183"/>
<reference evidence="1" key="1">
    <citation type="journal article" date="2023" name="G3 (Bethesda)">
        <title>Whole genome assembly and annotation of the endangered Caribbean coral Acropora cervicornis.</title>
        <authorList>
            <person name="Selwyn J.D."/>
            <person name="Vollmer S.V."/>
        </authorList>
    </citation>
    <scope>NUCLEOTIDE SEQUENCE</scope>
    <source>
        <strain evidence="1">K2</strain>
    </source>
</reference>
<comment type="caution">
    <text evidence="1">The sequence shown here is derived from an EMBL/GenBank/DDBJ whole genome shotgun (WGS) entry which is preliminary data.</text>
</comment>
<dbReference type="Proteomes" id="UP001249851">
    <property type="component" value="Unassembled WGS sequence"/>
</dbReference>
<organism evidence="1 2">
    <name type="scientific">Acropora cervicornis</name>
    <name type="common">Staghorn coral</name>
    <dbReference type="NCBI Taxonomy" id="6130"/>
    <lineage>
        <taxon>Eukaryota</taxon>
        <taxon>Metazoa</taxon>
        <taxon>Cnidaria</taxon>
        <taxon>Anthozoa</taxon>
        <taxon>Hexacorallia</taxon>
        <taxon>Scleractinia</taxon>
        <taxon>Astrocoeniina</taxon>
        <taxon>Acroporidae</taxon>
        <taxon>Acropora</taxon>
    </lineage>
</organism>